<dbReference type="AlphaFoldDB" id="A0AAV2LFC1"/>
<evidence type="ECO:0000256" key="1">
    <source>
        <dbReference type="SAM" id="MobiDB-lite"/>
    </source>
</evidence>
<feature type="compositionally biased region" description="Low complexity" evidence="1">
    <location>
        <begin position="61"/>
        <end position="73"/>
    </location>
</feature>
<sequence>MEGVSYSDPGVCSDGSWRVGMTQDALGMPQEHLDELKRWAQTGSVYLRGPGAPPLLPPSSLPLLSSPLSSPSPRSEFQPVHSSQRG</sequence>
<accession>A0AAV2LFC1</accession>
<keyword evidence="3" id="KW-1185">Reference proteome</keyword>
<dbReference type="Proteomes" id="UP001497482">
    <property type="component" value="Chromosome 3"/>
</dbReference>
<evidence type="ECO:0000313" key="3">
    <source>
        <dbReference type="Proteomes" id="UP001497482"/>
    </source>
</evidence>
<reference evidence="2 3" key="1">
    <citation type="submission" date="2024-04" db="EMBL/GenBank/DDBJ databases">
        <authorList>
            <person name="Waldvogel A.-M."/>
            <person name="Schoenle A."/>
        </authorList>
    </citation>
    <scope>NUCLEOTIDE SEQUENCE [LARGE SCALE GENOMIC DNA]</scope>
</reference>
<name>A0AAV2LFC1_KNICA</name>
<proteinExistence type="predicted"/>
<organism evidence="2 3">
    <name type="scientific">Knipowitschia caucasica</name>
    <name type="common">Caucasian dwarf goby</name>
    <name type="synonym">Pomatoschistus caucasicus</name>
    <dbReference type="NCBI Taxonomy" id="637954"/>
    <lineage>
        <taxon>Eukaryota</taxon>
        <taxon>Metazoa</taxon>
        <taxon>Chordata</taxon>
        <taxon>Craniata</taxon>
        <taxon>Vertebrata</taxon>
        <taxon>Euteleostomi</taxon>
        <taxon>Actinopterygii</taxon>
        <taxon>Neopterygii</taxon>
        <taxon>Teleostei</taxon>
        <taxon>Neoteleostei</taxon>
        <taxon>Acanthomorphata</taxon>
        <taxon>Gobiaria</taxon>
        <taxon>Gobiiformes</taxon>
        <taxon>Gobioidei</taxon>
        <taxon>Gobiidae</taxon>
        <taxon>Gobiinae</taxon>
        <taxon>Knipowitschia</taxon>
    </lineage>
</organism>
<gene>
    <name evidence="2" type="ORF">KC01_LOCUS29079</name>
</gene>
<feature type="region of interest" description="Disordered" evidence="1">
    <location>
        <begin position="50"/>
        <end position="86"/>
    </location>
</feature>
<feature type="compositionally biased region" description="Pro residues" evidence="1">
    <location>
        <begin position="51"/>
        <end position="60"/>
    </location>
</feature>
<evidence type="ECO:0000313" key="2">
    <source>
        <dbReference type="EMBL" id="CAL1601040.1"/>
    </source>
</evidence>
<protein>
    <submittedName>
        <fullName evidence="2">Uncharacterized protein</fullName>
    </submittedName>
</protein>
<dbReference type="EMBL" id="OZ035825">
    <property type="protein sequence ID" value="CAL1601040.1"/>
    <property type="molecule type" value="Genomic_DNA"/>
</dbReference>